<dbReference type="EMBL" id="LR721751">
    <property type="protein sequence ID" value="VVV05685.1"/>
    <property type="molecule type" value="Genomic_DNA"/>
</dbReference>
<proteinExistence type="predicted"/>
<name>A0A5Q4Z4R5_9GAMM</name>
<keyword evidence="1" id="KW-0812">Transmembrane</keyword>
<gene>
    <name evidence="2" type="ORF">AW0309160_03168</name>
</gene>
<sequence>MINTLYKIVALLLLICPFAFIISNIYLSIKLKTKKYELIRAIASCAPEKFKDRVFLIMNDHMPWVAGSAIGFIWFSYPMLRFVWGIQKNEIVRWKLDIKNIFGHLYPVYLFSITCANLGIVSIFLLIIDELLMY</sequence>
<feature type="transmembrane region" description="Helical" evidence="1">
    <location>
        <begin position="6"/>
        <end position="27"/>
    </location>
</feature>
<accession>A0A5Q4Z4R5</accession>
<reference evidence="2" key="1">
    <citation type="submission" date="2019-09" db="EMBL/GenBank/DDBJ databases">
        <authorList>
            <person name="Hjerde E."/>
        </authorList>
    </citation>
    <scope>NUCLEOTIDE SEQUENCE</scope>
    <source>
        <strain evidence="2">06/09/160</strain>
    </source>
</reference>
<evidence type="ECO:0000313" key="2">
    <source>
        <dbReference type="EMBL" id="VVV05685.1"/>
    </source>
</evidence>
<keyword evidence="1" id="KW-1133">Transmembrane helix</keyword>
<organism evidence="2">
    <name type="scientific">Aliivibrio wodanis</name>
    <dbReference type="NCBI Taxonomy" id="80852"/>
    <lineage>
        <taxon>Bacteria</taxon>
        <taxon>Pseudomonadati</taxon>
        <taxon>Pseudomonadota</taxon>
        <taxon>Gammaproteobacteria</taxon>
        <taxon>Vibrionales</taxon>
        <taxon>Vibrionaceae</taxon>
        <taxon>Aliivibrio</taxon>
    </lineage>
</organism>
<keyword evidence="1" id="KW-0472">Membrane</keyword>
<feature type="transmembrane region" description="Helical" evidence="1">
    <location>
        <begin position="64"/>
        <end position="86"/>
    </location>
</feature>
<protein>
    <submittedName>
        <fullName evidence="2">Uncharacterized protein</fullName>
    </submittedName>
</protein>
<evidence type="ECO:0000256" key="1">
    <source>
        <dbReference type="SAM" id="Phobius"/>
    </source>
</evidence>
<dbReference type="AlphaFoldDB" id="A0A5Q4Z4R5"/>
<feature type="transmembrane region" description="Helical" evidence="1">
    <location>
        <begin position="106"/>
        <end position="128"/>
    </location>
</feature>